<accession>A0A1H0UH02</accession>
<dbReference type="OrthoDB" id="5432589at2"/>
<dbReference type="EMBL" id="FNJI01000032">
    <property type="protein sequence ID" value="SDP65360.1"/>
    <property type="molecule type" value="Genomic_DNA"/>
</dbReference>
<name>A0A1H0UH02_9BACT</name>
<evidence type="ECO:0000256" key="1">
    <source>
        <dbReference type="SAM" id="SignalP"/>
    </source>
</evidence>
<dbReference type="Pfam" id="PF13801">
    <property type="entry name" value="Metal_resist"/>
    <property type="match status" value="1"/>
</dbReference>
<dbReference type="RefSeq" id="WP_092225262.1">
    <property type="nucleotide sequence ID" value="NZ_FNJI01000032.1"/>
</dbReference>
<dbReference type="AlphaFoldDB" id="A0A1H0UH02"/>
<dbReference type="STRING" id="91360.SAMN05660330_03546"/>
<dbReference type="Proteomes" id="UP000199073">
    <property type="component" value="Unassembled WGS sequence"/>
</dbReference>
<reference evidence="2 3" key="1">
    <citation type="submission" date="2016-10" db="EMBL/GenBank/DDBJ databases">
        <authorList>
            <person name="de Groot N.N."/>
        </authorList>
    </citation>
    <scope>NUCLEOTIDE SEQUENCE [LARGE SCALE GENOMIC DNA]</scope>
    <source>
        <strain evidence="2 3">DSM 12130</strain>
    </source>
</reference>
<gene>
    <name evidence="2" type="ORF">SAMN05660330_03546</name>
</gene>
<proteinExistence type="predicted"/>
<dbReference type="Gene3D" id="1.20.120.1490">
    <property type="match status" value="1"/>
</dbReference>
<keyword evidence="3" id="KW-1185">Reference proteome</keyword>
<evidence type="ECO:0000313" key="2">
    <source>
        <dbReference type="EMBL" id="SDP65360.1"/>
    </source>
</evidence>
<keyword evidence="1" id="KW-0732">Signal</keyword>
<evidence type="ECO:0000313" key="3">
    <source>
        <dbReference type="Proteomes" id="UP000199073"/>
    </source>
</evidence>
<organism evidence="2 3">
    <name type="scientific">Desulforhopalus singaporensis</name>
    <dbReference type="NCBI Taxonomy" id="91360"/>
    <lineage>
        <taxon>Bacteria</taxon>
        <taxon>Pseudomonadati</taxon>
        <taxon>Thermodesulfobacteriota</taxon>
        <taxon>Desulfobulbia</taxon>
        <taxon>Desulfobulbales</taxon>
        <taxon>Desulfocapsaceae</taxon>
        <taxon>Desulforhopalus</taxon>
    </lineage>
</organism>
<protein>
    <submittedName>
        <fullName evidence="2">Heavy-metal resistance</fullName>
    </submittedName>
</protein>
<feature type="chain" id="PRO_5011650166" evidence="1">
    <location>
        <begin position="23"/>
        <end position="155"/>
    </location>
</feature>
<feature type="signal peptide" evidence="1">
    <location>
        <begin position="1"/>
        <end position="22"/>
    </location>
</feature>
<sequence length="155" mass="16740">MKKKIVALAIVGTLSLATVATANWQGAGYGGYPNCPQAQGMYQQMDPATRDKVEKFFADNQALHKEMVMKRAEKRSLMRSANPDPKAVAAITGAIYDLHTTLYERAKAAGVEQYIGRGMMSMGQGPCGKWGGPGPHHKGQGMRGMGNMNGGCYNW</sequence>
<dbReference type="InterPro" id="IPR025961">
    <property type="entry name" value="Metal_resist"/>
</dbReference>